<keyword evidence="4" id="KW-1185">Reference proteome</keyword>
<evidence type="ECO:0000256" key="2">
    <source>
        <dbReference type="SAM" id="MobiDB-lite"/>
    </source>
</evidence>
<feature type="compositionally biased region" description="Basic residues" evidence="2">
    <location>
        <begin position="293"/>
        <end position="309"/>
    </location>
</feature>
<dbReference type="EMBL" id="HE580275">
    <property type="protein sequence ID" value="CCD26694.1"/>
    <property type="molecule type" value="Genomic_DNA"/>
</dbReference>
<feature type="region of interest" description="Disordered" evidence="2">
    <location>
        <begin position="350"/>
        <end position="482"/>
    </location>
</feature>
<feature type="region of interest" description="Disordered" evidence="2">
    <location>
        <begin position="288"/>
        <end position="333"/>
    </location>
</feature>
<sequence>MVGKKERHEEFISCILMGELNDMPTDFVTGLCTTTISEPKEKKKKNHNVDIRSDLLPDTVELLEKSQIDKIVLSEGSMIYDKVQLNIDSLHLTDEGNDSSLRLYVWYELIRLLTGHQIFIDSLNEKIEYTRWVGRMSGNSDDDEDDGDDNNNNGATLCMELQSGNILKKIAEIKLNVVHTGEVDLFQMTQLLFNDYCKINDDKRLLNSKLKTLNERLRNFEEERVALDKILQERDNKTRSIVVGLLNSKKKKIRFLEQKLKDNGIIDEIDISDSEIINKNVTNVVSKLNAPGRKGKKKSSPLKTVKQKRATNSDNDDTLRKRQKINNNILPNGKDDKDDFVDFQFYGISSRNDKSRSSTPKTDNLKSEDNDDIKLEDVSTQDSISNVHTQESMPSDEFLDPEEKQATNDNGKDDDIMIKLEDSTDQKTSPPLEATERRKAKKGSSEDKSSSSTEDGDIKEPTDAKESGTDESSTEGETDTDT</sequence>
<reference evidence="3 4" key="1">
    <citation type="journal article" date="2011" name="Proc. Natl. Acad. Sci. U.S.A.">
        <title>Evolutionary erosion of yeast sex chromosomes by mating-type switching accidents.</title>
        <authorList>
            <person name="Gordon J.L."/>
            <person name="Armisen D."/>
            <person name="Proux-Wera E."/>
            <person name="Oheigeartaigh S.S."/>
            <person name="Byrne K.P."/>
            <person name="Wolfe K.H."/>
        </authorList>
    </citation>
    <scope>NUCLEOTIDE SEQUENCE [LARGE SCALE GENOMIC DNA]</scope>
    <source>
        <strain evidence="4">ATCC 10597 / BCRC 20456 / CBS 421 / NBRC 0211 / NRRL Y-12639</strain>
    </source>
</reference>
<dbReference type="GeneID" id="11493548"/>
<feature type="compositionally biased region" description="Basic and acidic residues" evidence="2">
    <location>
        <begin position="456"/>
        <end position="468"/>
    </location>
</feature>
<gene>
    <name evidence="3" type="primary">NDAI0I01250</name>
    <name evidence="3" type="ordered locus">NDAI_0I01250</name>
</gene>
<feature type="compositionally biased region" description="Basic and acidic residues" evidence="2">
    <location>
        <begin position="363"/>
        <end position="377"/>
    </location>
</feature>
<dbReference type="AlphaFoldDB" id="G0WFY3"/>
<protein>
    <submittedName>
        <fullName evidence="3">Uncharacterized protein</fullName>
    </submittedName>
</protein>
<dbReference type="OrthoDB" id="4067005at2759"/>
<dbReference type="STRING" id="1071378.G0WFY3"/>
<dbReference type="InterPro" id="IPR014751">
    <property type="entry name" value="XRCC4-like_C"/>
</dbReference>
<evidence type="ECO:0000313" key="3">
    <source>
        <dbReference type="EMBL" id="CCD26694.1"/>
    </source>
</evidence>
<feature type="compositionally biased region" description="Acidic residues" evidence="2">
    <location>
        <begin position="472"/>
        <end position="482"/>
    </location>
</feature>
<dbReference type="OMA" id="EFICCVP"/>
<feature type="compositionally biased region" description="Basic and acidic residues" evidence="2">
    <location>
        <begin position="401"/>
        <end position="425"/>
    </location>
</feature>
<name>G0WFY3_NAUDC</name>
<dbReference type="KEGG" id="ndi:NDAI_0I01250"/>
<proteinExistence type="predicted"/>
<dbReference type="Proteomes" id="UP000000689">
    <property type="component" value="Chromosome 9"/>
</dbReference>
<dbReference type="Gene3D" id="1.20.5.370">
    <property type="match status" value="1"/>
</dbReference>
<feature type="coiled-coil region" evidence="1">
    <location>
        <begin position="203"/>
        <end position="230"/>
    </location>
</feature>
<evidence type="ECO:0000256" key="1">
    <source>
        <dbReference type="SAM" id="Coils"/>
    </source>
</evidence>
<dbReference type="eggNOG" id="ENOG502S010">
    <property type="taxonomic scope" value="Eukaryota"/>
</dbReference>
<dbReference type="HOGENOM" id="CLU_053373_0_0_1"/>
<accession>G0WFY3</accession>
<dbReference type="RefSeq" id="XP_003671937.1">
    <property type="nucleotide sequence ID" value="XM_003671889.1"/>
</dbReference>
<feature type="compositionally biased region" description="Polar residues" evidence="2">
    <location>
        <begin position="378"/>
        <end position="393"/>
    </location>
</feature>
<keyword evidence="1" id="KW-0175">Coiled coil</keyword>
<evidence type="ECO:0000313" key="4">
    <source>
        <dbReference type="Proteomes" id="UP000000689"/>
    </source>
</evidence>
<organism evidence="3 4">
    <name type="scientific">Naumovozyma dairenensis (strain ATCC 10597 / BCRC 20456 / CBS 421 / NBRC 0211 / NRRL Y-12639)</name>
    <name type="common">Saccharomyces dairenensis</name>
    <dbReference type="NCBI Taxonomy" id="1071378"/>
    <lineage>
        <taxon>Eukaryota</taxon>
        <taxon>Fungi</taxon>
        <taxon>Dikarya</taxon>
        <taxon>Ascomycota</taxon>
        <taxon>Saccharomycotina</taxon>
        <taxon>Saccharomycetes</taxon>
        <taxon>Saccharomycetales</taxon>
        <taxon>Saccharomycetaceae</taxon>
        <taxon>Naumovozyma</taxon>
    </lineage>
</organism>